<keyword evidence="1" id="KW-0597">Phosphoprotein</keyword>
<evidence type="ECO:0000313" key="3">
    <source>
        <dbReference type="EMBL" id="PZO77128.1"/>
    </source>
</evidence>
<feature type="modified residue" description="4-aspartylphosphate" evidence="1">
    <location>
        <position position="61"/>
    </location>
</feature>
<protein>
    <submittedName>
        <fullName evidence="3">Transcriptional regulator</fullName>
    </submittedName>
</protein>
<dbReference type="Proteomes" id="UP000249555">
    <property type="component" value="Unassembled WGS sequence"/>
</dbReference>
<dbReference type="EMBL" id="QFMX01000001">
    <property type="protein sequence ID" value="PZO77128.1"/>
    <property type="molecule type" value="Genomic_DNA"/>
</dbReference>
<evidence type="ECO:0000259" key="2">
    <source>
        <dbReference type="PROSITE" id="PS50110"/>
    </source>
</evidence>
<accession>A0A2W5B898</accession>
<dbReference type="SUPFAM" id="SSF52172">
    <property type="entry name" value="CheY-like"/>
    <property type="match status" value="1"/>
</dbReference>
<dbReference type="Pfam" id="PF00072">
    <property type="entry name" value="Response_reg"/>
    <property type="match status" value="1"/>
</dbReference>
<name>A0A2W5B898_9SPHN</name>
<dbReference type="AlphaFoldDB" id="A0A2W5B898"/>
<evidence type="ECO:0000313" key="4">
    <source>
        <dbReference type="Proteomes" id="UP000249555"/>
    </source>
</evidence>
<dbReference type="SMART" id="SM00448">
    <property type="entry name" value="REC"/>
    <property type="match status" value="1"/>
</dbReference>
<feature type="domain" description="Response regulatory" evidence="2">
    <location>
        <begin position="11"/>
        <end position="121"/>
    </location>
</feature>
<dbReference type="InterPro" id="IPR001789">
    <property type="entry name" value="Sig_transdc_resp-reg_receiver"/>
</dbReference>
<dbReference type="GO" id="GO:0000160">
    <property type="term" value="P:phosphorelay signal transduction system"/>
    <property type="evidence" value="ECO:0007669"/>
    <property type="project" value="InterPro"/>
</dbReference>
<organism evidence="3 4">
    <name type="scientific">Sphingomonas taxi</name>
    <dbReference type="NCBI Taxonomy" id="1549858"/>
    <lineage>
        <taxon>Bacteria</taxon>
        <taxon>Pseudomonadati</taxon>
        <taxon>Pseudomonadota</taxon>
        <taxon>Alphaproteobacteria</taxon>
        <taxon>Sphingomonadales</taxon>
        <taxon>Sphingomonadaceae</taxon>
        <taxon>Sphingomonas</taxon>
    </lineage>
</organism>
<evidence type="ECO:0000256" key="1">
    <source>
        <dbReference type="PROSITE-ProRule" id="PRU00169"/>
    </source>
</evidence>
<comment type="caution">
    <text evidence="3">The sequence shown here is derived from an EMBL/GenBank/DDBJ whole genome shotgun (WGS) entry which is preliminary data.</text>
</comment>
<dbReference type="InterPro" id="IPR011006">
    <property type="entry name" value="CheY-like_superfamily"/>
</dbReference>
<gene>
    <name evidence="3" type="ORF">DI640_01245</name>
</gene>
<dbReference type="PROSITE" id="PS50110">
    <property type="entry name" value="RESPONSE_REGULATORY"/>
    <property type="match status" value="1"/>
</dbReference>
<sequence>MTATQQILPQQILIVEDEPLIAMMLEDFLEVLDKGVAGSFDTVADALKRIEEGGVDGAILDVNLRGGEKSTAVAEALAAKGVPFVFATGGGDDGVAPEFRDRPRLQKPFTMDGVAKALEGL</sequence>
<reference evidence="3 4" key="1">
    <citation type="submission" date="2017-08" db="EMBL/GenBank/DDBJ databases">
        <title>Infants hospitalized years apart are colonized by the same room-sourced microbial strains.</title>
        <authorList>
            <person name="Brooks B."/>
            <person name="Olm M.R."/>
            <person name="Firek B.A."/>
            <person name="Baker R."/>
            <person name="Thomas B.C."/>
            <person name="Morowitz M.J."/>
            <person name="Banfield J.F."/>
        </authorList>
    </citation>
    <scope>NUCLEOTIDE SEQUENCE [LARGE SCALE GENOMIC DNA]</scope>
    <source>
        <strain evidence="3">S2_018_000_R3_119</strain>
    </source>
</reference>
<dbReference type="Gene3D" id="3.40.50.2300">
    <property type="match status" value="1"/>
</dbReference>
<proteinExistence type="predicted"/>